<keyword evidence="4" id="KW-1015">Disulfide bond</keyword>
<dbReference type="AlphaFoldDB" id="A0AAV4WKS9"/>
<dbReference type="PROSITE" id="PS00134">
    <property type="entry name" value="TRYPSIN_HIS"/>
    <property type="match status" value="1"/>
</dbReference>
<dbReference type="InterPro" id="IPR001254">
    <property type="entry name" value="Trypsin_dom"/>
</dbReference>
<dbReference type="InterPro" id="IPR033116">
    <property type="entry name" value="TRYPSIN_SER"/>
</dbReference>
<organism evidence="8 9">
    <name type="scientific">Caerostris darwini</name>
    <dbReference type="NCBI Taxonomy" id="1538125"/>
    <lineage>
        <taxon>Eukaryota</taxon>
        <taxon>Metazoa</taxon>
        <taxon>Ecdysozoa</taxon>
        <taxon>Arthropoda</taxon>
        <taxon>Chelicerata</taxon>
        <taxon>Arachnida</taxon>
        <taxon>Araneae</taxon>
        <taxon>Araneomorphae</taxon>
        <taxon>Entelegynae</taxon>
        <taxon>Araneoidea</taxon>
        <taxon>Araneidae</taxon>
        <taxon>Caerostris</taxon>
    </lineage>
</organism>
<sequence>MDFLTNFNHSFLVYDDYLHGYKTFNSRWPPSFPYKFWMELSSSFTTQISFIRKTHGNDKEILPRFCWKHWNFTNFNNQSGNTIHSKETTPSHFYTLLSKDSYIQSTQSSNLFNHNENVSNPTIVSSGNVNQFTTFKKPVDTETDSNLQLSLTDSSEFSFSTESTQPTEFEEESPTNNESANLFSHDGSKNNATETIYDISNLTTFSPQSTLYIQLEENENKLTTVELQQGDIKKEKENNSINYFDVGNDNRDLNILGKNTSYTFNKTNTISFDKNSLFQSNLSSTQIDIFEKNKSLSSSLAPDIVMDLLKTKGYSILTGTSTVSPTEVNLNNTNAEEYNIKYTTLIEENKLTNKNTFKITNEDTTTISTLKVQNENIFETSTKKKNSVLLYPKLTTTTSSDLLNSDYSKHNELTALKQISNDKNTLNEENLIAYDTQPKSPYEATENSDLELSIEFYNATSDRKPTTKLIPIPILPWSANSILPESFQSVIAQLTEEEVTSPKNLFLDYTTQATPSININTFEAQNSFLDSDERVNLEFKSDKITGYAYDNGQKENNSINELNETENFNESDSYSYIETFVSTVTLNTNSIDDSNKNTIPISNVSKGNVTNYEFSTKPTENYDSEISEMNFVTKFVDNKTTTETVENSTDKFKNEEFADNKSSNIITKYNDLNNELLESNFTLYNTKNLFLTQTETYEPTTAKPQDNSYQIDSKISHNEDLLNKDLLEIPNFSTSVHNQTWYDPLFNITELTTTWTEEMTTNNPPTIIQIINNHAGNNLSSILLSSTVKDVNEPHVNTIAIQEHYEIKENITISPTVNNNLESSYDYYDFETLKTASSQLVTNLEDINQSHNSLIYTTVNTDISSYFSESVDSSQNSSLGNTSSHVDINSTNNLSSLPINNFTSPFITTVETVTADVELFLNNSEKLGFFNTDYPSENEVLVEDSTESFNLISVNNFINSKNSSNEIFENSLTINVENEPTEPYSYGSTIYSISSDFIGMKTTPEVTEDANKWNYKKDCGIRLMQGIGRIVGGKNTYFGKWPWQALVKEATWLGLFVKNKCGGVLITAKYVLTAAHCQPGFLASLLVVLGTHDLAETFDNKASIIRNVKRMVVHRHYNPQTFENDLALLEMESPVEFLPYVVPICLPHRKEDFTGKMAFVTGWGKLTAGGDVPNILQEVQVPIVTNEECQRMFYHAGHHKAIRSNFVCAGYTNGGQDSCEGDSGGPLMVQREDSRWVLVGTVSHGIGCADPNLPGVYMRMSSYRPWIDSIIYK</sequence>
<keyword evidence="9" id="KW-1185">Reference proteome</keyword>
<feature type="compositionally biased region" description="Low complexity" evidence="6">
    <location>
        <begin position="154"/>
        <end position="167"/>
    </location>
</feature>
<evidence type="ECO:0000256" key="1">
    <source>
        <dbReference type="ARBA" id="ARBA00022670"/>
    </source>
</evidence>
<evidence type="ECO:0000256" key="5">
    <source>
        <dbReference type="RuleBase" id="RU363034"/>
    </source>
</evidence>
<dbReference type="Proteomes" id="UP001054837">
    <property type="component" value="Unassembled WGS sequence"/>
</dbReference>
<dbReference type="PRINTS" id="PR00722">
    <property type="entry name" value="CHYMOTRYPSIN"/>
</dbReference>
<dbReference type="InterPro" id="IPR009003">
    <property type="entry name" value="Peptidase_S1_PA"/>
</dbReference>
<evidence type="ECO:0000256" key="3">
    <source>
        <dbReference type="ARBA" id="ARBA00022825"/>
    </source>
</evidence>
<dbReference type="Pfam" id="PF00089">
    <property type="entry name" value="Trypsin"/>
    <property type="match status" value="1"/>
</dbReference>
<dbReference type="InterPro" id="IPR001314">
    <property type="entry name" value="Peptidase_S1A"/>
</dbReference>
<evidence type="ECO:0000256" key="2">
    <source>
        <dbReference type="ARBA" id="ARBA00022801"/>
    </source>
</evidence>
<feature type="region of interest" description="Disordered" evidence="6">
    <location>
        <begin position="154"/>
        <end position="188"/>
    </location>
</feature>
<feature type="domain" description="Peptidase S1" evidence="7">
    <location>
        <begin position="1030"/>
        <end position="1272"/>
    </location>
</feature>
<gene>
    <name evidence="8" type="primary">flz</name>
    <name evidence="8" type="ORF">CDAR_227711</name>
</gene>
<dbReference type="FunFam" id="2.40.10.10:FF:000006">
    <property type="entry name" value="Serine proteinase stubble"/>
    <property type="match status" value="1"/>
</dbReference>
<dbReference type="Gene3D" id="2.40.10.10">
    <property type="entry name" value="Trypsin-like serine proteases"/>
    <property type="match status" value="1"/>
</dbReference>
<keyword evidence="3 5" id="KW-0720">Serine protease</keyword>
<reference evidence="8 9" key="1">
    <citation type="submission" date="2021-06" db="EMBL/GenBank/DDBJ databases">
        <title>Caerostris darwini draft genome.</title>
        <authorList>
            <person name="Kono N."/>
            <person name="Arakawa K."/>
        </authorList>
    </citation>
    <scope>NUCLEOTIDE SEQUENCE [LARGE SCALE GENOMIC DNA]</scope>
</reference>
<dbReference type="SUPFAM" id="SSF50494">
    <property type="entry name" value="Trypsin-like serine proteases"/>
    <property type="match status" value="1"/>
</dbReference>
<dbReference type="InterPro" id="IPR043504">
    <property type="entry name" value="Peptidase_S1_PA_chymotrypsin"/>
</dbReference>
<comment type="caution">
    <text evidence="8">The sequence shown here is derived from an EMBL/GenBank/DDBJ whole genome shotgun (WGS) entry which is preliminary data.</text>
</comment>
<dbReference type="EMBL" id="BPLQ01014799">
    <property type="protein sequence ID" value="GIY83277.1"/>
    <property type="molecule type" value="Genomic_DNA"/>
</dbReference>
<keyword evidence="2 5" id="KW-0378">Hydrolase</keyword>
<dbReference type="SMART" id="SM00020">
    <property type="entry name" value="Tryp_SPc"/>
    <property type="match status" value="1"/>
</dbReference>
<protein>
    <submittedName>
        <fullName evidence="8">Serine protease filzig</fullName>
    </submittedName>
</protein>
<dbReference type="PANTHER" id="PTHR24253:SF145">
    <property type="entry name" value="SERINE PROTEASE FILZIG"/>
    <property type="match status" value="1"/>
</dbReference>
<evidence type="ECO:0000256" key="4">
    <source>
        <dbReference type="ARBA" id="ARBA00023157"/>
    </source>
</evidence>
<evidence type="ECO:0000313" key="8">
    <source>
        <dbReference type="EMBL" id="GIY83277.1"/>
    </source>
</evidence>
<dbReference type="InterPro" id="IPR018114">
    <property type="entry name" value="TRYPSIN_HIS"/>
</dbReference>
<evidence type="ECO:0000313" key="9">
    <source>
        <dbReference type="Proteomes" id="UP001054837"/>
    </source>
</evidence>
<proteinExistence type="predicted"/>
<evidence type="ECO:0000259" key="7">
    <source>
        <dbReference type="PROSITE" id="PS50240"/>
    </source>
</evidence>
<dbReference type="PROSITE" id="PS00135">
    <property type="entry name" value="TRYPSIN_SER"/>
    <property type="match status" value="1"/>
</dbReference>
<dbReference type="CDD" id="cd00190">
    <property type="entry name" value="Tryp_SPc"/>
    <property type="match status" value="1"/>
</dbReference>
<dbReference type="GO" id="GO:0004252">
    <property type="term" value="F:serine-type endopeptidase activity"/>
    <property type="evidence" value="ECO:0007669"/>
    <property type="project" value="InterPro"/>
</dbReference>
<dbReference type="PANTHER" id="PTHR24253">
    <property type="entry name" value="TRANSMEMBRANE PROTEASE SERINE"/>
    <property type="match status" value="1"/>
</dbReference>
<dbReference type="PROSITE" id="PS50240">
    <property type="entry name" value="TRYPSIN_DOM"/>
    <property type="match status" value="1"/>
</dbReference>
<dbReference type="GO" id="GO:0006508">
    <property type="term" value="P:proteolysis"/>
    <property type="evidence" value="ECO:0007669"/>
    <property type="project" value="UniProtKB-KW"/>
</dbReference>
<keyword evidence="1 5" id="KW-0645">Protease</keyword>
<name>A0AAV4WKS9_9ARAC</name>
<accession>A0AAV4WKS9</accession>
<evidence type="ECO:0000256" key="6">
    <source>
        <dbReference type="SAM" id="MobiDB-lite"/>
    </source>
</evidence>